<evidence type="ECO:0000313" key="1">
    <source>
        <dbReference type="EMBL" id="KKW90545.1"/>
    </source>
</evidence>
<dbReference type="AlphaFoldDB" id="A0A0M3AL20"/>
<dbReference type="STRING" id="56193.YP76_18285"/>
<sequence>MTLLLSRIGLPRAFITLKLLSVLVLLASLGMPAARYGLKIYWFGVRYPQDGGDFRAEATLRGKNSLGTASARCGTSAHIRQRLQAEPLSPDMLWCWSIVSADERADTALHLAAHVSRRNMQVQAALLQRAAEADDAADVLAHIDRILRVYPETGSEILPGLAGLIATSEGRALLSPYVDRPWFLPLVSQAVRRQVEPGAIALMLSSRRRAGGSLPKELISVLIAKMLEQDAFPEARKWAAALSGKPETLLDYFGASPLTVNQVYAPLTWRLPAGREVSGTYRPHGAIEFLVAPDSFLKLLERSTAYKPGIYSFRQETKMRTGSLMLEWILYCNRSAQYRPLWRQDLNPGDVREERIPARIDPGCTRQRWVLRANTGASAWPMSLAVGLNGLEAVPQ</sequence>
<accession>A0A0M3AL20</accession>
<comment type="caution">
    <text evidence="1">The sequence shown here is derived from an EMBL/GenBank/DDBJ whole genome shotgun (WGS) entry which is preliminary data.</text>
</comment>
<proteinExistence type="predicted"/>
<evidence type="ECO:0000313" key="2">
    <source>
        <dbReference type="Proteomes" id="UP000033874"/>
    </source>
</evidence>
<gene>
    <name evidence="1" type="ORF">YP76_18285</name>
</gene>
<reference evidence="1 2" key="1">
    <citation type="submission" date="2015-04" db="EMBL/GenBank/DDBJ databases">
        <title>Genome sequence of aromatic hydrocarbons-degrading Sphingobium chungbukense DJ77.</title>
        <authorList>
            <person name="Kim Y.-C."/>
            <person name="Chae J.-C."/>
        </authorList>
    </citation>
    <scope>NUCLEOTIDE SEQUENCE [LARGE SCALE GENOMIC DNA]</scope>
    <source>
        <strain evidence="1 2">DJ77</strain>
    </source>
</reference>
<name>A0A0M3AL20_9SPHN</name>
<organism evidence="1 2">
    <name type="scientific">Sphingobium chungbukense</name>
    <dbReference type="NCBI Taxonomy" id="56193"/>
    <lineage>
        <taxon>Bacteria</taxon>
        <taxon>Pseudomonadati</taxon>
        <taxon>Pseudomonadota</taxon>
        <taxon>Alphaproteobacteria</taxon>
        <taxon>Sphingomonadales</taxon>
        <taxon>Sphingomonadaceae</taxon>
        <taxon>Sphingobium</taxon>
    </lineage>
</organism>
<protein>
    <submittedName>
        <fullName evidence="1">Uncharacterized protein</fullName>
    </submittedName>
</protein>
<keyword evidence="2" id="KW-1185">Reference proteome</keyword>
<dbReference type="EMBL" id="LBIC01000009">
    <property type="protein sequence ID" value="KKW90545.1"/>
    <property type="molecule type" value="Genomic_DNA"/>
</dbReference>
<dbReference type="Proteomes" id="UP000033874">
    <property type="component" value="Unassembled WGS sequence"/>
</dbReference>
<dbReference type="PATRIC" id="fig|56193.3.peg.3832"/>